<dbReference type="GO" id="GO:0005634">
    <property type="term" value="C:nucleus"/>
    <property type="evidence" value="ECO:0007669"/>
    <property type="project" value="UniProtKB-SubCell"/>
</dbReference>
<evidence type="ECO:0000256" key="3">
    <source>
        <dbReference type="ARBA" id="ARBA00022771"/>
    </source>
</evidence>
<dbReference type="GO" id="GO:0008270">
    <property type="term" value="F:zinc ion binding"/>
    <property type="evidence" value="ECO:0007669"/>
    <property type="project" value="UniProtKB-KW"/>
</dbReference>
<dbReference type="EMBL" id="NBNE01000375">
    <property type="protein sequence ID" value="OWZ19984.1"/>
    <property type="molecule type" value="Genomic_DNA"/>
</dbReference>
<accession>A0A225WQW1</accession>
<keyword evidence="4" id="KW-0862">Zinc</keyword>
<dbReference type="OrthoDB" id="166401at2759"/>
<evidence type="ECO:0000313" key="7">
    <source>
        <dbReference type="EMBL" id="OWZ19984.1"/>
    </source>
</evidence>
<dbReference type="SUPFAM" id="SSF53098">
    <property type="entry name" value="Ribonuclease H-like"/>
    <property type="match status" value="1"/>
</dbReference>
<keyword evidence="2" id="KW-0479">Metal-binding</keyword>
<keyword evidence="8" id="KW-1185">Reference proteome</keyword>
<proteinExistence type="predicted"/>
<organism evidence="7 8">
    <name type="scientific">Phytophthora megakarya</name>
    <dbReference type="NCBI Taxonomy" id="4795"/>
    <lineage>
        <taxon>Eukaryota</taxon>
        <taxon>Sar</taxon>
        <taxon>Stramenopiles</taxon>
        <taxon>Oomycota</taxon>
        <taxon>Peronosporomycetes</taxon>
        <taxon>Peronosporales</taxon>
        <taxon>Peronosporaceae</taxon>
        <taxon>Phytophthora</taxon>
    </lineage>
</organism>
<dbReference type="AlphaFoldDB" id="A0A225WQW1"/>
<evidence type="ECO:0000256" key="2">
    <source>
        <dbReference type="ARBA" id="ARBA00022723"/>
    </source>
</evidence>
<protein>
    <submittedName>
        <fullName evidence="7">Uncharacterized protein</fullName>
    </submittedName>
</protein>
<dbReference type="PANTHER" id="PTHR46481:SF10">
    <property type="entry name" value="ZINC FINGER BED DOMAIN-CONTAINING PROTEIN 39"/>
    <property type="match status" value="1"/>
</dbReference>
<evidence type="ECO:0000256" key="1">
    <source>
        <dbReference type="ARBA" id="ARBA00004123"/>
    </source>
</evidence>
<evidence type="ECO:0000256" key="4">
    <source>
        <dbReference type="ARBA" id="ARBA00022833"/>
    </source>
</evidence>
<name>A0A225WQW1_9STRA</name>
<evidence type="ECO:0000256" key="6">
    <source>
        <dbReference type="SAM" id="MobiDB-lite"/>
    </source>
</evidence>
<feature type="compositionally biased region" description="Basic and acidic residues" evidence="6">
    <location>
        <begin position="99"/>
        <end position="113"/>
    </location>
</feature>
<evidence type="ECO:0000313" key="8">
    <source>
        <dbReference type="Proteomes" id="UP000198211"/>
    </source>
</evidence>
<evidence type="ECO:0000256" key="5">
    <source>
        <dbReference type="ARBA" id="ARBA00023242"/>
    </source>
</evidence>
<dbReference type="InterPro" id="IPR012337">
    <property type="entry name" value="RNaseH-like_sf"/>
</dbReference>
<keyword evidence="5" id="KW-0539">Nucleus</keyword>
<dbReference type="InterPro" id="IPR052035">
    <property type="entry name" value="ZnF_BED_domain_contain"/>
</dbReference>
<comment type="subcellular location">
    <subcellularLocation>
        <location evidence="1">Nucleus</location>
    </subcellularLocation>
</comment>
<sequence>MALTIHYLTKDFDSRVWALEVEHFPGKHSGIAISAETTKAMERWGLDKNRCSMLLRDSAANVTLAGDITGVRHMSCLAHTMHLVVAGSLQVKKERKKRASESDTIRREANGST</sequence>
<feature type="region of interest" description="Disordered" evidence="6">
    <location>
        <begin position="94"/>
        <end position="113"/>
    </location>
</feature>
<reference evidence="8" key="1">
    <citation type="submission" date="2017-03" db="EMBL/GenBank/DDBJ databases">
        <title>Phytopthora megakarya and P. palmivora, two closely related causual agents of cacao black pod achieved similar genome size and gene model numbers by different mechanisms.</title>
        <authorList>
            <person name="Ali S."/>
            <person name="Shao J."/>
            <person name="Larry D.J."/>
            <person name="Kronmiller B."/>
            <person name="Shen D."/>
            <person name="Strem M.D."/>
            <person name="Melnick R.L."/>
            <person name="Guiltinan M.J."/>
            <person name="Tyler B.M."/>
            <person name="Meinhardt L.W."/>
            <person name="Bailey B.A."/>
        </authorList>
    </citation>
    <scope>NUCLEOTIDE SEQUENCE [LARGE SCALE GENOMIC DNA]</scope>
    <source>
        <strain evidence="8">zdho120</strain>
    </source>
</reference>
<dbReference type="PANTHER" id="PTHR46481">
    <property type="entry name" value="ZINC FINGER BED DOMAIN-CONTAINING PROTEIN 4"/>
    <property type="match status" value="1"/>
</dbReference>
<gene>
    <name evidence="7" type="ORF">PHMEG_0005671</name>
</gene>
<comment type="caution">
    <text evidence="7">The sequence shown here is derived from an EMBL/GenBank/DDBJ whole genome shotgun (WGS) entry which is preliminary data.</text>
</comment>
<dbReference type="Proteomes" id="UP000198211">
    <property type="component" value="Unassembled WGS sequence"/>
</dbReference>
<keyword evidence="3" id="KW-0863">Zinc-finger</keyword>